<dbReference type="EMBL" id="JNBR01001538">
    <property type="protein sequence ID" value="OQR86051.1"/>
    <property type="molecule type" value="Genomic_DNA"/>
</dbReference>
<sequence length="155" mass="17780">MAYMGHVIATCAVRQTCRLATPVQGDVWLRLLFKMLSQLVLSVPPSLTPQRYLLHLWLGAIETQQHAFYDCEVVHHERVACAMELLTASVLHLIWTQHNGVQCTDEQELPAAAWHDLSFVGWMASFRRWLRLQDDDDSERKDVLQVIGLLHVQPP</sequence>
<dbReference type="AlphaFoldDB" id="A0A1V9YK03"/>
<dbReference type="STRING" id="1202772.A0A1V9YK03"/>
<comment type="caution">
    <text evidence="1">The sequence shown here is derived from an EMBL/GenBank/DDBJ whole genome shotgun (WGS) entry which is preliminary data.</text>
</comment>
<organism evidence="1 2">
    <name type="scientific">Achlya hypogyna</name>
    <name type="common">Oomycete</name>
    <name type="synonym">Protoachlya hypogyna</name>
    <dbReference type="NCBI Taxonomy" id="1202772"/>
    <lineage>
        <taxon>Eukaryota</taxon>
        <taxon>Sar</taxon>
        <taxon>Stramenopiles</taxon>
        <taxon>Oomycota</taxon>
        <taxon>Saprolegniomycetes</taxon>
        <taxon>Saprolegniales</taxon>
        <taxon>Achlyaceae</taxon>
        <taxon>Achlya</taxon>
    </lineage>
</organism>
<protein>
    <submittedName>
        <fullName evidence="1">Uncharacterized protein</fullName>
    </submittedName>
</protein>
<dbReference type="Proteomes" id="UP000243579">
    <property type="component" value="Unassembled WGS sequence"/>
</dbReference>
<keyword evidence="2" id="KW-1185">Reference proteome</keyword>
<accession>A0A1V9YK03</accession>
<reference evidence="1 2" key="1">
    <citation type="journal article" date="2014" name="Genome Biol. Evol.">
        <title>The secreted proteins of Achlya hypogyna and Thraustotheca clavata identify the ancestral oomycete secretome and reveal gene acquisitions by horizontal gene transfer.</title>
        <authorList>
            <person name="Misner I."/>
            <person name="Blouin N."/>
            <person name="Leonard G."/>
            <person name="Richards T.A."/>
            <person name="Lane C.E."/>
        </authorList>
    </citation>
    <scope>NUCLEOTIDE SEQUENCE [LARGE SCALE GENOMIC DNA]</scope>
    <source>
        <strain evidence="1 2">ATCC 48635</strain>
    </source>
</reference>
<proteinExistence type="predicted"/>
<name>A0A1V9YK03_ACHHY</name>
<evidence type="ECO:0000313" key="2">
    <source>
        <dbReference type="Proteomes" id="UP000243579"/>
    </source>
</evidence>
<gene>
    <name evidence="1" type="ORF">ACHHYP_20517</name>
</gene>
<evidence type="ECO:0000313" key="1">
    <source>
        <dbReference type="EMBL" id="OQR86051.1"/>
    </source>
</evidence>